<proteinExistence type="predicted"/>
<reference evidence="2 3" key="3">
    <citation type="journal article" date="2015" name="Genome Announc.">
        <title>Draft Genome Sequence of the Archiascomycetous Yeast Saitoella complicata.</title>
        <authorList>
            <person name="Yamauchi K."/>
            <person name="Kondo S."/>
            <person name="Hamamoto M."/>
            <person name="Takahashi Y."/>
            <person name="Ogura Y."/>
            <person name="Hayashi T."/>
            <person name="Nishida H."/>
        </authorList>
    </citation>
    <scope>NUCLEOTIDE SEQUENCE [LARGE SCALE GENOMIC DNA]</scope>
    <source>
        <strain evidence="2 3">NRRL Y-17804</strain>
    </source>
</reference>
<dbReference type="Proteomes" id="UP000033140">
    <property type="component" value="Unassembled WGS sequence"/>
</dbReference>
<evidence type="ECO:0000313" key="2">
    <source>
        <dbReference type="EMBL" id="GAO51181.1"/>
    </source>
</evidence>
<comment type="caution">
    <text evidence="2">The sequence shown here is derived from an EMBL/GenBank/DDBJ whole genome shotgun (WGS) entry which is preliminary data.</text>
</comment>
<protein>
    <submittedName>
        <fullName evidence="2">Uncharacterized protein</fullName>
    </submittedName>
</protein>
<keyword evidence="3" id="KW-1185">Reference proteome</keyword>
<gene>
    <name evidence="2" type="ORF">G7K_5292-t1</name>
</gene>
<feature type="region of interest" description="Disordered" evidence="1">
    <location>
        <begin position="147"/>
        <end position="172"/>
    </location>
</feature>
<evidence type="ECO:0000313" key="3">
    <source>
        <dbReference type="Proteomes" id="UP000033140"/>
    </source>
</evidence>
<feature type="compositionally biased region" description="Polar residues" evidence="1">
    <location>
        <begin position="158"/>
        <end position="167"/>
    </location>
</feature>
<organism evidence="2 3">
    <name type="scientific">Saitoella complicata (strain BCRC 22490 / CBS 7301 / JCM 7358 / NBRC 10748 / NRRL Y-17804)</name>
    <dbReference type="NCBI Taxonomy" id="698492"/>
    <lineage>
        <taxon>Eukaryota</taxon>
        <taxon>Fungi</taxon>
        <taxon>Dikarya</taxon>
        <taxon>Ascomycota</taxon>
        <taxon>Taphrinomycotina</taxon>
        <taxon>Taphrinomycotina incertae sedis</taxon>
        <taxon>Saitoella</taxon>
    </lineage>
</organism>
<reference evidence="2 3" key="2">
    <citation type="journal article" date="2014" name="J. Gen. Appl. Microbiol.">
        <title>The early diverging ascomycetous budding yeast Saitoella complicata has three histone deacetylases belonging to the Clr6, Hos2, and Rpd3 lineages.</title>
        <authorList>
            <person name="Nishida H."/>
            <person name="Matsumoto T."/>
            <person name="Kondo S."/>
            <person name="Hamamoto M."/>
            <person name="Yoshikawa H."/>
        </authorList>
    </citation>
    <scope>NUCLEOTIDE SEQUENCE [LARGE SCALE GENOMIC DNA]</scope>
    <source>
        <strain evidence="2 3">NRRL Y-17804</strain>
    </source>
</reference>
<sequence>MLQIPHTLLIRRLSAFGLPLPAAAIAFTHENVKTSLTARGKNSRFYNEFTQHSGAQGARVPPLTKPAAPFKIPPVPSYAISPASIHPIPCHPPSKPWLTRVVRAMHHPSPRSLTLIPRAPLMAKSRMFGSAQSFMCPSLAIECAHSDRGSERSEGVRSPSTSTTNQNRGRDVEKDWNCIGGDDEFPIAIIYVGIFGTYILERCMNGRLVPGTVGYMSSLGHEKGSMNWLSRTRE</sequence>
<evidence type="ECO:0000256" key="1">
    <source>
        <dbReference type="SAM" id="MobiDB-lite"/>
    </source>
</evidence>
<reference evidence="2 3" key="1">
    <citation type="journal article" date="2011" name="J. Gen. Appl. Microbiol.">
        <title>Draft genome sequencing of the enigmatic yeast Saitoella complicata.</title>
        <authorList>
            <person name="Nishida H."/>
            <person name="Hamamoto M."/>
            <person name="Sugiyama J."/>
        </authorList>
    </citation>
    <scope>NUCLEOTIDE SEQUENCE [LARGE SCALE GENOMIC DNA]</scope>
    <source>
        <strain evidence="2 3">NRRL Y-17804</strain>
    </source>
</reference>
<name>A0A0E9NNB3_SAICN</name>
<accession>A0A0E9NNB3</accession>
<dbReference type="AlphaFoldDB" id="A0A0E9NNB3"/>
<dbReference type="EMBL" id="BACD03000042">
    <property type="protein sequence ID" value="GAO51181.1"/>
    <property type="molecule type" value="Genomic_DNA"/>
</dbReference>